<dbReference type="EMBL" id="CAUYUJ010016382">
    <property type="protein sequence ID" value="CAK0864599.1"/>
    <property type="molecule type" value="Genomic_DNA"/>
</dbReference>
<keyword evidence="2 5" id="KW-0547">Nucleotide-binding</keyword>
<comment type="caution">
    <text evidence="8">The sequence shown here is derived from an EMBL/GenBank/DDBJ whole genome shotgun (WGS) entry which is preliminary data.</text>
</comment>
<comment type="similarity">
    <text evidence="5">Belongs to the PDK/BCKDK protein kinase family.</text>
</comment>
<evidence type="ECO:0000256" key="1">
    <source>
        <dbReference type="ARBA" id="ARBA00022679"/>
    </source>
</evidence>
<keyword evidence="4 5" id="KW-0067">ATP-binding</keyword>
<gene>
    <name evidence="8" type="ORF">PCOR1329_LOCUS52428</name>
</gene>
<dbReference type="PANTHER" id="PTHR11947">
    <property type="entry name" value="PYRUVATE DEHYDROGENASE KINASE"/>
    <property type="match status" value="1"/>
</dbReference>
<evidence type="ECO:0000256" key="4">
    <source>
        <dbReference type="ARBA" id="ARBA00022840"/>
    </source>
</evidence>
<sequence length="359" mass="40252">MSRATGASGSPGPCGDGPCSEPSWDSEVTARSVTTRFWDTQRQPRFYFHLFPFHFVLSFQQHVLVAAAPRLAGRAALGREAPLPATATATSQHRPSASLDGPPCDDEDPGCKVSGKRLQQFLQAEVTHFAAMKRSKLTLEDLLRAATSPHRCAMKVHEEIPKHFAARLRQIESLDGWREDPDLSAMWDIYFQSFEEIRMADVEEDLEPFTAVVRKLKERQRKALPLLGKAVHRRSRMQTAFSASTNEWMERFLTSRIGTEMLTSQYIAIINQVSQGKDQLTGIVDPHVSPEQVCKAAAEAAKQLCLSHMGMAPDIEIDVRVKRSRAGEISFSYIWRLEHCIDINFQSSARMFWIGAGPP</sequence>
<dbReference type="Gene3D" id="1.20.140.20">
    <property type="entry name" value="Alpha-ketoacid/pyruvate dehydrogenase kinase, N-terminal domain"/>
    <property type="match status" value="1"/>
</dbReference>
<keyword evidence="3 5" id="KW-0418">Kinase</keyword>
<evidence type="ECO:0000259" key="7">
    <source>
        <dbReference type="Pfam" id="PF10436"/>
    </source>
</evidence>
<evidence type="ECO:0000256" key="6">
    <source>
        <dbReference type="SAM" id="MobiDB-lite"/>
    </source>
</evidence>
<organism evidence="8 9">
    <name type="scientific">Prorocentrum cordatum</name>
    <dbReference type="NCBI Taxonomy" id="2364126"/>
    <lineage>
        <taxon>Eukaryota</taxon>
        <taxon>Sar</taxon>
        <taxon>Alveolata</taxon>
        <taxon>Dinophyceae</taxon>
        <taxon>Prorocentrales</taxon>
        <taxon>Prorocentraceae</taxon>
        <taxon>Prorocentrum</taxon>
    </lineage>
</organism>
<reference evidence="8" key="1">
    <citation type="submission" date="2023-10" db="EMBL/GenBank/DDBJ databases">
        <authorList>
            <person name="Chen Y."/>
            <person name="Shah S."/>
            <person name="Dougan E. K."/>
            <person name="Thang M."/>
            <person name="Chan C."/>
        </authorList>
    </citation>
    <scope>NUCLEOTIDE SEQUENCE [LARGE SCALE GENOMIC DNA]</scope>
</reference>
<comment type="subcellular location">
    <subcellularLocation>
        <location evidence="5">Mitochondrion matrix</location>
    </subcellularLocation>
</comment>
<accession>A0ABN9UWS5</accession>
<dbReference type="InterPro" id="IPR039028">
    <property type="entry name" value="BCKD/PDK"/>
</dbReference>
<keyword evidence="5" id="KW-0496">Mitochondrion</keyword>
<evidence type="ECO:0000256" key="5">
    <source>
        <dbReference type="RuleBase" id="RU366032"/>
    </source>
</evidence>
<dbReference type="InterPro" id="IPR036784">
    <property type="entry name" value="AK/P_DHK_N_sf"/>
</dbReference>
<feature type="domain" description="Branched-chain alpha-ketoacid dehydrogenase kinase/Pyruvate dehydrogenase kinase N-terminal" evidence="7">
    <location>
        <begin position="138"/>
        <end position="285"/>
    </location>
</feature>
<evidence type="ECO:0000313" key="9">
    <source>
        <dbReference type="Proteomes" id="UP001189429"/>
    </source>
</evidence>
<feature type="region of interest" description="Disordered" evidence="6">
    <location>
        <begin position="1"/>
        <end position="25"/>
    </location>
</feature>
<evidence type="ECO:0000256" key="3">
    <source>
        <dbReference type="ARBA" id="ARBA00022777"/>
    </source>
</evidence>
<feature type="compositionally biased region" description="Low complexity" evidence="6">
    <location>
        <begin position="8"/>
        <end position="23"/>
    </location>
</feature>
<dbReference type="InterPro" id="IPR018955">
    <property type="entry name" value="BCDHK/PDK_N"/>
</dbReference>
<protein>
    <recommendedName>
        <fullName evidence="5">Protein-serine/threonine kinase</fullName>
        <ecNumber evidence="5">2.7.11.-</ecNumber>
    </recommendedName>
</protein>
<keyword evidence="1 5" id="KW-0808">Transferase</keyword>
<dbReference type="EC" id="2.7.11.-" evidence="5"/>
<feature type="region of interest" description="Disordered" evidence="6">
    <location>
        <begin position="85"/>
        <end position="109"/>
    </location>
</feature>
<evidence type="ECO:0000313" key="8">
    <source>
        <dbReference type="EMBL" id="CAK0864599.1"/>
    </source>
</evidence>
<name>A0ABN9UWS5_9DINO</name>
<proteinExistence type="inferred from homology"/>
<dbReference type="SUPFAM" id="SSF69012">
    <property type="entry name" value="alpha-ketoacid dehydrogenase kinase, N-terminal domain"/>
    <property type="match status" value="1"/>
</dbReference>
<dbReference type="Pfam" id="PF10436">
    <property type="entry name" value="BCDHK_Adom3"/>
    <property type="match status" value="1"/>
</dbReference>
<dbReference type="Proteomes" id="UP001189429">
    <property type="component" value="Unassembled WGS sequence"/>
</dbReference>
<evidence type="ECO:0000256" key="2">
    <source>
        <dbReference type="ARBA" id="ARBA00022741"/>
    </source>
</evidence>
<keyword evidence="9" id="KW-1185">Reference proteome</keyword>